<dbReference type="Pfam" id="PF03547">
    <property type="entry name" value="Mem_trans"/>
    <property type="match status" value="1"/>
</dbReference>
<dbReference type="PANTHER" id="PTHR36838">
    <property type="entry name" value="AUXIN EFFLUX CARRIER FAMILY PROTEIN"/>
    <property type="match status" value="1"/>
</dbReference>
<keyword evidence="8" id="KW-1185">Reference proteome</keyword>
<evidence type="ECO:0000256" key="5">
    <source>
        <dbReference type="ARBA" id="ARBA00022989"/>
    </source>
</evidence>
<proteinExistence type="predicted"/>
<sequence length="324" mass="33988">MSEVLAGFAIVWVIIAVGFGLGRSEVLGAEARVVLSRTAFFVGSPALLFVTLSRADVLTVLGPQLWVATLSALLAAGLFLAVSIPLLRPRPVSERVMSGLSASLVNSANLGIPIATYVLGDPALAAPALMFQLGIYTPLYVAVLDWSTAREARDDDDDGRPRRVPRPRPVLAQLRQTALNPMILGALAGLLFSVTGWALPGPLNEAVELIAGLSIPAMLLAFGMSLVGSVPLSRAGGRRADTLLASAVKLLVHPLIAWLLAQFVFGLDARGVFVAVVLASLPTAQNTYVTAVRYQSGERVTKDTVLVTTIVAIPAMIAVALLLA</sequence>
<comment type="caution">
    <text evidence="7">The sequence shown here is derived from an EMBL/GenBank/DDBJ whole genome shotgun (WGS) entry which is preliminary data.</text>
</comment>
<keyword evidence="5" id="KW-1133">Transmembrane helix</keyword>
<dbReference type="AlphaFoldDB" id="A0A4Y8X3U0"/>
<dbReference type="RefSeq" id="WP_135029901.1">
    <property type="nucleotide sequence ID" value="NZ_BMLA01000003.1"/>
</dbReference>
<evidence type="ECO:0000313" key="7">
    <source>
        <dbReference type="EMBL" id="MBB4881964.1"/>
    </source>
</evidence>
<dbReference type="InterPro" id="IPR004776">
    <property type="entry name" value="Mem_transp_PIN-like"/>
</dbReference>
<accession>A0A4Y8X3U0</accession>
<keyword evidence="2" id="KW-0813">Transport</keyword>
<dbReference type="PANTHER" id="PTHR36838:SF1">
    <property type="entry name" value="SLR1864 PROTEIN"/>
    <property type="match status" value="1"/>
</dbReference>
<dbReference type="GO" id="GO:0016020">
    <property type="term" value="C:membrane"/>
    <property type="evidence" value="ECO:0007669"/>
    <property type="project" value="UniProtKB-SubCell"/>
</dbReference>
<organism evidence="7 8">
    <name type="scientific">Micrococcus flavus</name>
    <dbReference type="NCBI Taxonomy" id="384602"/>
    <lineage>
        <taxon>Bacteria</taxon>
        <taxon>Bacillati</taxon>
        <taxon>Actinomycetota</taxon>
        <taxon>Actinomycetes</taxon>
        <taxon>Micrococcales</taxon>
        <taxon>Micrococcaceae</taxon>
        <taxon>Micrococcus</taxon>
    </lineage>
</organism>
<gene>
    <name evidence="7" type="ORF">BJ976_000315</name>
</gene>
<name>A0A4Y8X3U0_9MICC</name>
<keyword evidence="6" id="KW-0472">Membrane</keyword>
<evidence type="ECO:0000256" key="6">
    <source>
        <dbReference type="ARBA" id="ARBA00023136"/>
    </source>
</evidence>
<dbReference type="OrthoDB" id="5405318at2"/>
<dbReference type="Proteomes" id="UP000560081">
    <property type="component" value="Unassembled WGS sequence"/>
</dbReference>
<reference evidence="7 8" key="1">
    <citation type="submission" date="2020-08" db="EMBL/GenBank/DDBJ databases">
        <title>Sequencing the genomes of 1000 actinobacteria strains.</title>
        <authorList>
            <person name="Klenk H.-P."/>
        </authorList>
    </citation>
    <scope>NUCLEOTIDE SEQUENCE [LARGE SCALE GENOMIC DNA]</scope>
    <source>
        <strain evidence="7 8">DSM 19079</strain>
    </source>
</reference>
<dbReference type="EMBL" id="JACHMC010000001">
    <property type="protein sequence ID" value="MBB4881964.1"/>
    <property type="molecule type" value="Genomic_DNA"/>
</dbReference>
<protein>
    <submittedName>
        <fullName evidence="7">Putative permease</fullName>
    </submittedName>
</protein>
<evidence type="ECO:0000256" key="1">
    <source>
        <dbReference type="ARBA" id="ARBA00004141"/>
    </source>
</evidence>
<dbReference type="GO" id="GO:0055085">
    <property type="term" value="P:transmembrane transport"/>
    <property type="evidence" value="ECO:0007669"/>
    <property type="project" value="InterPro"/>
</dbReference>
<keyword evidence="4" id="KW-0812">Transmembrane</keyword>
<evidence type="ECO:0000256" key="2">
    <source>
        <dbReference type="ARBA" id="ARBA00022448"/>
    </source>
</evidence>
<evidence type="ECO:0000256" key="3">
    <source>
        <dbReference type="ARBA" id="ARBA00022475"/>
    </source>
</evidence>
<evidence type="ECO:0000256" key="4">
    <source>
        <dbReference type="ARBA" id="ARBA00022692"/>
    </source>
</evidence>
<comment type="subcellular location">
    <subcellularLocation>
        <location evidence="1">Membrane</location>
        <topology evidence="1">Multi-pass membrane protein</topology>
    </subcellularLocation>
</comment>
<evidence type="ECO:0000313" key="8">
    <source>
        <dbReference type="Proteomes" id="UP000560081"/>
    </source>
</evidence>
<keyword evidence="3" id="KW-1003">Cell membrane</keyword>